<feature type="region of interest" description="Disordered" evidence="1">
    <location>
        <begin position="18"/>
        <end position="137"/>
    </location>
</feature>
<reference evidence="2 3" key="1">
    <citation type="submission" date="2022-11" db="EMBL/GenBank/DDBJ databases">
        <title>Whole genome sequence of Eschrichtius robustus ER-17-0199.</title>
        <authorList>
            <person name="Bruniche-Olsen A."/>
            <person name="Black A.N."/>
            <person name="Fields C.J."/>
            <person name="Walden K."/>
            <person name="Dewoody J.A."/>
        </authorList>
    </citation>
    <scope>NUCLEOTIDE SEQUENCE [LARGE SCALE GENOMIC DNA]</scope>
    <source>
        <strain evidence="2">ER-17-0199</strain>
        <tissue evidence="2">Blubber</tissue>
    </source>
</reference>
<name>A0AB34HJK8_ESCRO</name>
<dbReference type="AlphaFoldDB" id="A0AB34HJK8"/>
<evidence type="ECO:0000313" key="3">
    <source>
        <dbReference type="Proteomes" id="UP001159641"/>
    </source>
</evidence>
<feature type="compositionally biased region" description="Pro residues" evidence="1">
    <location>
        <begin position="62"/>
        <end position="71"/>
    </location>
</feature>
<evidence type="ECO:0000313" key="2">
    <source>
        <dbReference type="EMBL" id="KAJ8792338.1"/>
    </source>
</evidence>
<keyword evidence="3" id="KW-1185">Reference proteome</keyword>
<dbReference type="EMBL" id="JAIQCJ010001111">
    <property type="protein sequence ID" value="KAJ8792338.1"/>
    <property type="molecule type" value="Genomic_DNA"/>
</dbReference>
<feature type="compositionally biased region" description="Polar residues" evidence="1">
    <location>
        <begin position="171"/>
        <end position="186"/>
    </location>
</feature>
<evidence type="ECO:0000256" key="1">
    <source>
        <dbReference type="SAM" id="MobiDB-lite"/>
    </source>
</evidence>
<protein>
    <recommendedName>
        <fullName evidence="4">Synaptojanin-1</fullName>
    </recommendedName>
</protein>
<accession>A0AB34HJK8</accession>
<gene>
    <name evidence="2" type="ORF">J1605_019894</name>
</gene>
<comment type="caution">
    <text evidence="2">The sequence shown here is derived from an EMBL/GenBank/DDBJ whole genome shotgun (WGS) entry which is preliminary data.</text>
</comment>
<feature type="compositionally biased region" description="Pro residues" evidence="1">
    <location>
        <begin position="350"/>
        <end position="369"/>
    </location>
</feature>
<organism evidence="2 3">
    <name type="scientific">Eschrichtius robustus</name>
    <name type="common">California gray whale</name>
    <name type="synonym">Eschrichtius gibbosus</name>
    <dbReference type="NCBI Taxonomy" id="9764"/>
    <lineage>
        <taxon>Eukaryota</taxon>
        <taxon>Metazoa</taxon>
        <taxon>Chordata</taxon>
        <taxon>Craniata</taxon>
        <taxon>Vertebrata</taxon>
        <taxon>Euteleostomi</taxon>
        <taxon>Mammalia</taxon>
        <taxon>Eutheria</taxon>
        <taxon>Laurasiatheria</taxon>
        <taxon>Artiodactyla</taxon>
        <taxon>Whippomorpha</taxon>
        <taxon>Cetacea</taxon>
        <taxon>Mysticeti</taxon>
        <taxon>Eschrichtiidae</taxon>
        <taxon>Eschrichtius</taxon>
    </lineage>
</organism>
<proteinExistence type="predicted"/>
<feature type="region of interest" description="Disordered" evidence="1">
    <location>
        <begin position="156"/>
        <end position="387"/>
    </location>
</feature>
<sequence length="387" mass="40862">MNHKGLGVLHLLEKNLEIVRGTGAPPSPGVARRDMEAPKSPGTTRKDNIGPALLPEPLKPQAAPPVQPSLAPPVQQMREPRVPVATPMPQSAPQPSLEAVPQPPPRSRSSHSLPSEPSVQPQVKTNGVSAISLDSPLKTDPFEDLSLNLLAVSKAQPSVQTPDPKGLISLPSATPGNMNTLSSVSCMPTMPPIPARSKSQENTRCSPNPFIESSSSTNPFTDRTAAPRNPFRAESEASEATSWFSKEEPVAQSPFPSPKPPGQNSSKPSSSLGGFEDSFDPQGPPTLKSSNPKGWVTFEEEEDFGVTGKSRSTCPDPLGDQPSSSSGSKVTFSDDWNRGTSVSFCVLPARRPPPPPAPLLPPGTTPPADPFTALASKASPTLDFTER</sequence>
<feature type="compositionally biased region" description="Polar residues" evidence="1">
    <location>
        <begin position="262"/>
        <end position="272"/>
    </location>
</feature>
<evidence type="ECO:0008006" key="4">
    <source>
        <dbReference type="Google" id="ProtNLM"/>
    </source>
</evidence>
<feature type="compositionally biased region" description="Polar residues" evidence="1">
    <location>
        <begin position="200"/>
        <end position="221"/>
    </location>
</feature>
<dbReference type="Proteomes" id="UP001159641">
    <property type="component" value="Unassembled WGS sequence"/>
</dbReference>
<feature type="compositionally biased region" description="Polar residues" evidence="1">
    <location>
        <begin position="321"/>
        <end position="331"/>
    </location>
</feature>
<feature type="compositionally biased region" description="Polar residues" evidence="1">
    <location>
        <begin position="119"/>
        <end position="129"/>
    </location>
</feature>